<feature type="transmembrane region" description="Helical" evidence="25">
    <location>
        <begin position="335"/>
        <end position="356"/>
    </location>
</feature>
<keyword evidence="5 25" id="KW-1133">Transmembrane helix</keyword>
<evidence type="ECO:0000256" key="14">
    <source>
        <dbReference type="ARBA" id="ARBA00044898"/>
    </source>
</evidence>
<dbReference type="Proteomes" id="UP000009168">
    <property type="component" value="Unassembled WGS sequence"/>
</dbReference>
<comment type="function">
    <text evidence="23">Lysosomal dipeptide uniporter that selectively exports lysine, arginine or histidine-containing dipeptides with a net positive charge from the lysosome lumen into the cytosol. Could play a role in a specific type of protein O-glycosylation indirectly regulating macrophages migration and tissue invasion. Also essential for liver homeostasis.</text>
</comment>
<dbReference type="SUPFAM" id="SSF103473">
    <property type="entry name" value="MFS general substrate transporter"/>
    <property type="match status" value="1"/>
</dbReference>
<dbReference type="InParanoid" id="I7MCL0"/>
<evidence type="ECO:0000256" key="7">
    <source>
        <dbReference type="ARBA" id="ARBA00023228"/>
    </source>
</evidence>
<comment type="catalytic activity">
    <reaction evidence="14">
        <text>L-aspartyl-L-lysine(out) = L-aspartyl-L-lysine(in)</text>
        <dbReference type="Rhea" id="RHEA:79411"/>
        <dbReference type="ChEBI" id="CHEBI:229953"/>
    </reaction>
</comment>
<comment type="catalytic activity">
    <reaction evidence="18">
        <text>L-histidyl-L-alpha-amino acid(out) = L-histidyl-L-alpha-amino acid(in)</text>
        <dbReference type="Rhea" id="RHEA:79379"/>
        <dbReference type="ChEBI" id="CHEBI:229964"/>
    </reaction>
</comment>
<feature type="transmembrane region" description="Helical" evidence="25">
    <location>
        <begin position="177"/>
        <end position="199"/>
    </location>
</feature>
<evidence type="ECO:0000256" key="24">
    <source>
        <dbReference type="ARBA" id="ARBA00046376"/>
    </source>
</evidence>
<comment type="similarity">
    <text evidence="2">Belongs to the major facilitator superfamily.</text>
</comment>
<comment type="catalytic activity">
    <reaction evidence="11">
        <text>L-alpha-aminoacyl-L-histidine(out) = L-alpha-aminoacyl-L-histidine(in)</text>
        <dbReference type="Rhea" id="RHEA:79375"/>
        <dbReference type="ChEBI" id="CHEBI:229967"/>
    </reaction>
</comment>
<evidence type="ECO:0000256" key="4">
    <source>
        <dbReference type="ARBA" id="ARBA00022692"/>
    </source>
</evidence>
<keyword evidence="3" id="KW-0813">Transport</keyword>
<dbReference type="RefSeq" id="XP_001031810.2">
    <property type="nucleotide sequence ID" value="XM_001031810.3"/>
</dbReference>
<dbReference type="PANTHER" id="PTHR23512:SF3">
    <property type="entry name" value="MAJOR FACILITATOR SUPERFAMILY DOMAIN-CONTAINING PROTEIN 1"/>
    <property type="match status" value="1"/>
</dbReference>
<dbReference type="InterPro" id="IPR011701">
    <property type="entry name" value="MFS"/>
</dbReference>
<protein>
    <recommendedName>
        <fullName evidence="21">Lysosomal dipeptide transporter MFSD1</fullName>
    </recommendedName>
    <alternativeName>
        <fullName evidence="22">Major facilitator superfamily domain-containing protein 1</fullName>
    </alternativeName>
</protein>
<dbReference type="OMA" id="SCETTCL"/>
<comment type="subunit">
    <text evidence="24">Homodimer. Interacts with lysosomal protein GLMP (via lumenal domain); the interaction starts while both proteins are still in the endoplasmic reticulum and is required for stabilization of MFSD1 in lysosomes but has no direct effect on its targeting to lysosomes or transporter activity.</text>
</comment>
<evidence type="ECO:0000256" key="21">
    <source>
        <dbReference type="ARBA" id="ARBA00044985"/>
    </source>
</evidence>
<feature type="transmembrane region" description="Helical" evidence="25">
    <location>
        <begin position="428"/>
        <end position="452"/>
    </location>
</feature>
<sequence>MMDAKNVNLSATSDYNEQDTFDDNNALQQRILSQDGRDSKQENPYIQSKRIWMLPMVATVLFGAYFSVNFQSFVKEQLMSSMNMSNSDYSLFVLIPTLPNIPLPLLIGPLLDSIGPRLGVTLFTFLLSVGMAICMISISTGSFFTLLIGKTILQTAVECQGIAHGGVVGKWFTAKGLAFAFTLTSLFCKIASSTSGIIYPQLYNINDNLMAPMSLGIALCAITLIQAFVIFYFDKHSENYNHSNSSVQSEGTIVQKKKFKLSDFKKFDRMFWMYAIQCPMMFGAFYAFENYLQSVLIHKFLIEKTLAGELVSIPYWIAFSTPIFGFLADKFGLRCIFLGVTTFLSFISVFILWLLPTGENDFVVYTALIIFGIFLSAMCAFLYPTLPLISQKELLSTAFAICYTTKNGGLALLNYLSGLLLGDDDQGYNSFLLCYVILFFISLCLSGLIYYYDRKHGSIINSTTPQRYIDYVVVKRQNRQMKKLTEEQFEK</sequence>
<evidence type="ECO:0000256" key="16">
    <source>
        <dbReference type="ARBA" id="ARBA00044900"/>
    </source>
</evidence>
<dbReference type="Gene3D" id="1.20.1250.20">
    <property type="entry name" value="MFS general substrate transporter like domains"/>
    <property type="match status" value="2"/>
</dbReference>
<dbReference type="GO" id="GO:0005765">
    <property type="term" value="C:lysosomal membrane"/>
    <property type="evidence" value="ECO:0007669"/>
    <property type="project" value="UniProtKB-SubCell"/>
</dbReference>
<accession>I7MCL0</accession>
<feature type="transmembrane region" description="Helical" evidence="25">
    <location>
        <begin position="89"/>
        <end position="111"/>
    </location>
</feature>
<evidence type="ECO:0000256" key="8">
    <source>
        <dbReference type="ARBA" id="ARBA00044876"/>
    </source>
</evidence>
<feature type="transmembrane region" description="Helical" evidence="25">
    <location>
        <begin position="308"/>
        <end position="328"/>
    </location>
</feature>
<comment type="subcellular location">
    <subcellularLocation>
        <location evidence="1">Lysosome membrane</location>
        <topology evidence="1">Multi-pass membrane protein</topology>
    </subcellularLocation>
</comment>
<comment type="catalytic activity">
    <reaction evidence="20">
        <text>L-lysyl-glycine(out) = L-lysyl-glycine(in)</text>
        <dbReference type="Rhea" id="RHEA:79407"/>
        <dbReference type="ChEBI" id="CHEBI:191202"/>
    </reaction>
</comment>
<evidence type="ECO:0000256" key="25">
    <source>
        <dbReference type="SAM" id="Phobius"/>
    </source>
</evidence>
<evidence type="ECO:0000256" key="10">
    <source>
        <dbReference type="ARBA" id="ARBA00044881"/>
    </source>
</evidence>
<evidence type="ECO:0000256" key="5">
    <source>
        <dbReference type="ARBA" id="ARBA00022989"/>
    </source>
</evidence>
<evidence type="ECO:0000256" key="19">
    <source>
        <dbReference type="ARBA" id="ARBA00044919"/>
    </source>
</evidence>
<dbReference type="EMBL" id="GG662432">
    <property type="protein sequence ID" value="EAR84147.2"/>
    <property type="molecule type" value="Genomic_DNA"/>
</dbReference>
<dbReference type="OrthoDB" id="424834at2759"/>
<dbReference type="GO" id="GO:0022857">
    <property type="term" value="F:transmembrane transporter activity"/>
    <property type="evidence" value="ECO:0007669"/>
    <property type="project" value="InterPro"/>
</dbReference>
<evidence type="ECO:0000256" key="2">
    <source>
        <dbReference type="ARBA" id="ARBA00008335"/>
    </source>
</evidence>
<evidence type="ECO:0000256" key="22">
    <source>
        <dbReference type="ARBA" id="ARBA00045018"/>
    </source>
</evidence>
<feature type="transmembrane region" description="Helical" evidence="25">
    <location>
        <begin position="51"/>
        <end position="68"/>
    </location>
</feature>
<dbReference type="AlphaFoldDB" id="I7MCL0"/>
<evidence type="ECO:0000256" key="18">
    <source>
        <dbReference type="ARBA" id="ARBA00044912"/>
    </source>
</evidence>
<evidence type="ECO:0000256" key="13">
    <source>
        <dbReference type="ARBA" id="ARBA00044893"/>
    </source>
</evidence>
<evidence type="ECO:0000256" key="6">
    <source>
        <dbReference type="ARBA" id="ARBA00023136"/>
    </source>
</evidence>
<comment type="catalytic activity">
    <reaction evidence="8">
        <text>L-lysyl-L-alanine(out) = L-lysyl-L-alanine(in)</text>
        <dbReference type="Rhea" id="RHEA:79399"/>
        <dbReference type="ChEBI" id="CHEBI:229954"/>
    </reaction>
</comment>
<evidence type="ECO:0000256" key="11">
    <source>
        <dbReference type="ARBA" id="ARBA00044884"/>
    </source>
</evidence>
<keyword evidence="6 25" id="KW-0472">Membrane</keyword>
<comment type="catalytic activity">
    <reaction evidence="19">
        <text>L-alanyl-L-lysine(out) = L-alanyl-L-lysine(in)</text>
        <dbReference type="Rhea" id="RHEA:79415"/>
        <dbReference type="ChEBI" id="CHEBI:192470"/>
    </reaction>
</comment>
<evidence type="ECO:0000256" key="12">
    <source>
        <dbReference type="ARBA" id="ARBA00044891"/>
    </source>
</evidence>
<comment type="catalytic activity">
    <reaction evidence="9">
        <text>L-histidyl-glycine(out) = L-histidyl-glycine(in)</text>
        <dbReference type="Rhea" id="RHEA:79395"/>
        <dbReference type="ChEBI" id="CHEBI:229957"/>
    </reaction>
</comment>
<dbReference type="STRING" id="312017.I7MCL0"/>
<evidence type="ECO:0000313" key="26">
    <source>
        <dbReference type="EMBL" id="EAR84147.2"/>
    </source>
</evidence>
<dbReference type="Pfam" id="PF07690">
    <property type="entry name" value="MFS_1"/>
    <property type="match status" value="2"/>
</dbReference>
<evidence type="ECO:0000256" key="20">
    <source>
        <dbReference type="ARBA" id="ARBA00044924"/>
    </source>
</evidence>
<evidence type="ECO:0000313" key="27">
    <source>
        <dbReference type="Proteomes" id="UP000009168"/>
    </source>
</evidence>
<dbReference type="eggNOG" id="KOG4686">
    <property type="taxonomic scope" value="Eukaryota"/>
</dbReference>
<feature type="transmembrane region" description="Helical" evidence="25">
    <location>
        <begin position="362"/>
        <end position="383"/>
    </location>
</feature>
<gene>
    <name evidence="26" type="ORF">TTHERM_00723320</name>
</gene>
<evidence type="ECO:0000256" key="3">
    <source>
        <dbReference type="ARBA" id="ARBA00022448"/>
    </source>
</evidence>
<evidence type="ECO:0000256" key="17">
    <source>
        <dbReference type="ARBA" id="ARBA00044903"/>
    </source>
</evidence>
<comment type="catalytic activity">
    <reaction evidence="16">
        <text>L-lysyl-L-lysine(out) = L-lysyl-L-lysine(in)</text>
        <dbReference type="Rhea" id="RHEA:79403"/>
        <dbReference type="ChEBI" id="CHEBI:229956"/>
    </reaction>
</comment>
<feature type="transmembrane region" description="Helical" evidence="25">
    <location>
        <begin position="123"/>
        <end position="148"/>
    </location>
</feature>
<dbReference type="KEGG" id="tet:TTHERM_00723320"/>
<name>I7MCL0_TETTS</name>
<dbReference type="HOGENOM" id="CLU_024694_1_1_1"/>
<comment type="catalytic activity">
    <reaction evidence="15">
        <text>L-arginyl-L-alpha-amino acid(out) = L-arginyl-L-alpha-amino acid(in)</text>
        <dbReference type="Rhea" id="RHEA:79371"/>
        <dbReference type="ChEBI" id="CHEBI:84315"/>
    </reaction>
</comment>
<keyword evidence="4 25" id="KW-0812">Transmembrane</keyword>
<comment type="catalytic activity">
    <reaction evidence="10">
        <text>L-alpha-aminoacyl-L-arginine(out) = L-alpha-aminoacyl-L-arginine(in)</text>
        <dbReference type="Rhea" id="RHEA:79367"/>
        <dbReference type="ChEBI" id="CHEBI:229968"/>
    </reaction>
</comment>
<evidence type="ECO:0000256" key="9">
    <source>
        <dbReference type="ARBA" id="ARBA00044878"/>
    </source>
</evidence>
<proteinExistence type="inferred from homology"/>
<evidence type="ECO:0000256" key="15">
    <source>
        <dbReference type="ARBA" id="ARBA00044899"/>
    </source>
</evidence>
<keyword evidence="7" id="KW-0458">Lysosome</keyword>
<organism evidence="26 27">
    <name type="scientific">Tetrahymena thermophila (strain SB210)</name>
    <dbReference type="NCBI Taxonomy" id="312017"/>
    <lineage>
        <taxon>Eukaryota</taxon>
        <taxon>Sar</taxon>
        <taxon>Alveolata</taxon>
        <taxon>Ciliophora</taxon>
        <taxon>Intramacronucleata</taxon>
        <taxon>Oligohymenophorea</taxon>
        <taxon>Hymenostomatida</taxon>
        <taxon>Tetrahymenina</taxon>
        <taxon>Tetrahymenidae</taxon>
        <taxon>Tetrahymena</taxon>
    </lineage>
</organism>
<comment type="catalytic activity">
    <reaction evidence="13">
        <text>L-alpha-aminoacyl-L-lysine(out) = L-alpha-aminoacyl-L-lysine(in)</text>
        <dbReference type="Rhea" id="RHEA:79383"/>
        <dbReference type="ChEBI" id="CHEBI:229966"/>
    </reaction>
</comment>
<reference evidence="27" key="1">
    <citation type="journal article" date="2006" name="PLoS Biol.">
        <title>Macronuclear genome sequence of the ciliate Tetrahymena thermophila, a model eukaryote.</title>
        <authorList>
            <person name="Eisen J.A."/>
            <person name="Coyne R.S."/>
            <person name="Wu M."/>
            <person name="Wu D."/>
            <person name="Thiagarajan M."/>
            <person name="Wortman J.R."/>
            <person name="Badger J.H."/>
            <person name="Ren Q."/>
            <person name="Amedeo P."/>
            <person name="Jones K.M."/>
            <person name="Tallon L.J."/>
            <person name="Delcher A.L."/>
            <person name="Salzberg S.L."/>
            <person name="Silva J.C."/>
            <person name="Haas B.J."/>
            <person name="Majoros W.H."/>
            <person name="Farzad M."/>
            <person name="Carlton J.M."/>
            <person name="Smith R.K. Jr."/>
            <person name="Garg J."/>
            <person name="Pearlman R.E."/>
            <person name="Karrer K.M."/>
            <person name="Sun L."/>
            <person name="Manning G."/>
            <person name="Elde N.C."/>
            <person name="Turkewitz A.P."/>
            <person name="Asai D.J."/>
            <person name="Wilkes D.E."/>
            <person name="Wang Y."/>
            <person name="Cai H."/>
            <person name="Collins K."/>
            <person name="Stewart B.A."/>
            <person name="Lee S.R."/>
            <person name="Wilamowska K."/>
            <person name="Weinberg Z."/>
            <person name="Ruzzo W.L."/>
            <person name="Wloga D."/>
            <person name="Gaertig J."/>
            <person name="Frankel J."/>
            <person name="Tsao C.-C."/>
            <person name="Gorovsky M.A."/>
            <person name="Keeling P.J."/>
            <person name="Waller R.F."/>
            <person name="Patron N.J."/>
            <person name="Cherry J.M."/>
            <person name="Stover N.A."/>
            <person name="Krieger C.J."/>
            <person name="del Toro C."/>
            <person name="Ryder H.F."/>
            <person name="Williamson S.C."/>
            <person name="Barbeau R.A."/>
            <person name="Hamilton E.P."/>
            <person name="Orias E."/>
        </authorList>
    </citation>
    <scope>NUCLEOTIDE SEQUENCE [LARGE SCALE GENOMIC DNA]</scope>
    <source>
        <strain evidence="27">SB210</strain>
    </source>
</reference>
<comment type="catalytic activity">
    <reaction evidence="12">
        <text>L-lysyl-L-alpha-amino acid(out) = L-lysyl-L-alpha-amino acid(in)</text>
        <dbReference type="Rhea" id="RHEA:79387"/>
        <dbReference type="ChEBI" id="CHEBI:229965"/>
    </reaction>
</comment>
<dbReference type="GeneID" id="7833926"/>
<dbReference type="InterPro" id="IPR036259">
    <property type="entry name" value="MFS_trans_sf"/>
</dbReference>
<dbReference type="InterPro" id="IPR052187">
    <property type="entry name" value="MFSD1"/>
</dbReference>
<evidence type="ECO:0000256" key="23">
    <source>
        <dbReference type="ARBA" id="ARBA00045709"/>
    </source>
</evidence>
<feature type="transmembrane region" description="Helical" evidence="25">
    <location>
        <begin position="270"/>
        <end position="288"/>
    </location>
</feature>
<dbReference type="PANTHER" id="PTHR23512">
    <property type="entry name" value="MAJOR FACILITATOR SUPERFAMILY DOMAIN-CONTAINING PROTEIN 1"/>
    <property type="match status" value="1"/>
</dbReference>
<feature type="transmembrane region" description="Helical" evidence="25">
    <location>
        <begin position="211"/>
        <end position="233"/>
    </location>
</feature>
<keyword evidence="27" id="KW-1185">Reference proteome</keyword>
<evidence type="ECO:0000256" key="1">
    <source>
        <dbReference type="ARBA" id="ARBA00004155"/>
    </source>
</evidence>
<comment type="catalytic activity">
    <reaction evidence="17">
        <text>L-arginyl-glycine(out) = L-arginyl-glycine(in)</text>
        <dbReference type="Rhea" id="RHEA:79391"/>
        <dbReference type="ChEBI" id="CHEBI:229955"/>
    </reaction>
</comment>